<sequence>MCLVRMLSCGNRSLAERCGSLLAEWVDATAEELHDRIDSMSEARSAARGALPGLARGAQLGETDSVKSVDLMPSENLPDAALIWGVKVPFSSTIHGFSGIIASFSTDSLVTRRFQLVQGIKSVNERPMVWEPGKARRVGGAATPHSSSLRIEASWYILTALSKFGPSTLYERMVSPWRARVLRPFLPVLCREPKEVLGTRGCCRAVSARVCRGGGEWT</sequence>
<dbReference type="Proteomes" id="UP001642484">
    <property type="component" value="Unassembled WGS sequence"/>
</dbReference>
<dbReference type="EMBL" id="CAXAMN010001980">
    <property type="protein sequence ID" value="CAK8997130.1"/>
    <property type="molecule type" value="Genomic_DNA"/>
</dbReference>
<protein>
    <submittedName>
        <fullName evidence="1">Uncharacterized protein</fullName>
    </submittedName>
</protein>
<accession>A0ABP0I714</accession>
<proteinExistence type="predicted"/>
<evidence type="ECO:0000313" key="1">
    <source>
        <dbReference type="EMBL" id="CAK8997130.1"/>
    </source>
</evidence>
<gene>
    <name evidence="1" type="ORF">CCMP2556_LOCUS4727</name>
</gene>
<evidence type="ECO:0000313" key="2">
    <source>
        <dbReference type="Proteomes" id="UP001642484"/>
    </source>
</evidence>
<reference evidence="1 2" key="1">
    <citation type="submission" date="2024-02" db="EMBL/GenBank/DDBJ databases">
        <authorList>
            <person name="Chen Y."/>
            <person name="Shah S."/>
            <person name="Dougan E. K."/>
            <person name="Thang M."/>
            <person name="Chan C."/>
        </authorList>
    </citation>
    <scope>NUCLEOTIDE SEQUENCE [LARGE SCALE GENOMIC DNA]</scope>
</reference>
<name>A0ABP0I714_9DINO</name>
<comment type="caution">
    <text evidence="1">The sequence shown here is derived from an EMBL/GenBank/DDBJ whole genome shotgun (WGS) entry which is preliminary data.</text>
</comment>
<keyword evidence="2" id="KW-1185">Reference proteome</keyword>
<organism evidence="1 2">
    <name type="scientific">Durusdinium trenchii</name>
    <dbReference type="NCBI Taxonomy" id="1381693"/>
    <lineage>
        <taxon>Eukaryota</taxon>
        <taxon>Sar</taxon>
        <taxon>Alveolata</taxon>
        <taxon>Dinophyceae</taxon>
        <taxon>Suessiales</taxon>
        <taxon>Symbiodiniaceae</taxon>
        <taxon>Durusdinium</taxon>
    </lineage>
</organism>